<dbReference type="PANTHER" id="PTHR43586">
    <property type="entry name" value="CYSTEINE DESULFURASE"/>
    <property type="match status" value="1"/>
</dbReference>
<dbReference type="Gene3D" id="3.40.640.10">
    <property type="entry name" value="Type I PLP-dependent aspartate aminotransferase-like (Major domain)"/>
    <property type="match status" value="1"/>
</dbReference>
<dbReference type="InterPro" id="IPR015422">
    <property type="entry name" value="PyrdxlP-dep_Trfase_small"/>
</dbReference>
<keyword evidence="2" id="KW-0808">Transferase</keyword>
<gene>
    <name evidence="2" type="ORF">DW099_18680</name>
</gene>
<dbReference type="STRING" id="1776384.GCA_900086585_01229"/>
<dbReference type="SUPFAM" id="SSF53383">
    <property type="entry name" value="PLP-dependent transferases"/>
    <property type="match status" value="1"/>
</dbReference>
<dbReference type="Gene3D" id="3.90.1150.10">
    <property type="entry name" value="Aspartate Aminotransferase, domain 1"/>
    <property type="match status" value="1"/>
</dbReference>
<evidence type="ECO:0000313" key="3">
    <source>
        <dbReference type="Proteomes" id="UP000284841"/>
    </source>
</evidence>
<dbReference type="InterPro" id="IPR000192">
    <property type="entry name" value="Aminotrans_V_dom"/>
</dbReference>
<evidence type="ECO:0000259" key="1">
    <source>
        <dbReference type="Pfam" id="PF00266"/>
    </source>
</evidence>
<dbReference type="InterPro" id="IPR015424">
    <property type="entry name" value="PyrdxlP-dep_Trfase"/>
</dbReference>
<proteinExistence type="predicted"/>
<protein>
    <submittedName>
        <fullName evidence="2">Aminotransferase class V-fold PLP-dependent enzyme</fullName>
    </submittedName>
</protein>
<feature type="domain" description="Aminotransferase class V" evidence="1">
    <location>
        <begin position="28"/>
        <end position="391"/>
    </location>
</feature>
<sequence length="399" mass="45755">MKRSIMIDFSKTITDFRSHVPGIRDWAYFETGSTGLVPDFVYEGVRRYMDDRYYKGGDSLWAYEDETVSTLFMHQRSKEALAEMVHCKPSEIAFGLSSTQLFTLVTEGIDYAEDDNIVTVRKGWIGSRFAWQKREAEGLEIRYVEPEDGRMTAERIAARCDEHTRAVSVNLVESNTGYRLDMDALGRFCAEKNILLYVDGVQALGALEVNVEKWNVDFLVGNDYKWMMNFCGTGYAYISPKVQKRIRHWGAGWMSDTDRFNTAKDRLDLRADAGRFEIGHQHNDGIYGLGLVAMQNNRLGLSNIESYVCGLADYFCSRVEETEGIRLSYDFPRKNRCQIVVVKLEKSLQVSEKDFEAAKVCAPIGSPDENGEREMRISLHYYNNREDIDRFFAVLKKGV</sequence>
<name>A0A415DUY7_9FIRM</name>
<reference evidence="2 3" key="1">
    <citation type="submission" date="2018-08" db="EMBL/GenBank/DDBJ databases">
        <title>A genome reference for cultivated species of the human gut microbiota.</title>
        <authorList>
            <person name="Zou Y."/>
            <person name="Xue W."/>
            <person name="Luo G."/>
        </authorList>
    </citation>
    <scope>NUCLEOTIDE SEQUENCE [LARGE SCALE GENOMIC DNA]</scope>
    <source>
        <strain evidence="2 3">AM07-24</strain>
    </source>
</reference>
<dbReference type="OrthoDB" id="9804366at2"/>
<organism evidence="2 3">
    <name type="scientific">Emergencia timonensis</name>
    <dbReference type="NCBI Taxonomy" id="1776384"/>
    <lineage>
        <taxon>Bacteria</taxon>
        <taxon>Bacillati</taxon>
        <taxon>Bacillota</taxon>
        <taxon>Clostridia</taxon>
        <taxon>Peptostreptococcales</taxon>
        <taxon>Anaerovoracaceae</taxon>
        <taxon>Emergencia</taxon>
    </lineage>
</organism>
<keyword evidence="3" id="KW-1185">Reference proteome</keyword>
<dbReference type="Proteomes" id="UP000284841">
    <property type="component" value="Unassembled WGS sequence"/>
</dbReference>
<dbReference type="Pfam" id="PF00266">
    <property type="entry name" value="Aminotran_5"/>
    <property type="match status" value="1"/>
</dbReference>
<evidence type="ECO:0000313" key="2">
    <source>
        <dbReference type="EMBL" id="RHJ83746.1"/>
    </source>
</evidence>
<keyword evidence="2" id="KW-0032">Aminotransferase</keyword>
<dbReference type="PANTHER" id="PTHR43586:SF15">
    <property type="entry name" value="BLR3095 PROTEIN"/>
    <property type="match status" value="1"/>
</dbReference>
<dbReference type="InterPro" id="IPR015421">
    <property type="entry name" value="PyrdxlP-dep_Trfase_major"/>
</dbReference>
<dbReference type="GO" id="GO:0008483">
    <property type="term" value="F:transaminase activity"/>
    <property type="evidence" value="ECO:0007669"/>
    <property type="project" value="UniProtKB-KW"/>
</dbReference>
<accession>A0A415DUY7</accession>
<dbReference type="EMBL" id="QRMS01000008">
    <property type="protein sequence ID" value="RHJ83746.1"/>
    <property type="molecule type" value="Genomic_DNA"/>
</dbReference>
<dbReference type="AlphaFoldDB" id="A0A415DUY7"/>
<comment type="caution">
    <text evidence="2">The sequence shown here is derived from an EMBL/GenBank/DDBJ whole genome shotgun (WGS) entry which is preliminary data.</text>
</comment>